<dbReference type="Pfam" id="PF08449">
    <property type="entry name" value="UAA"/>
    <property type="match status" value="1"/>
</dbReference>
<evidence type="ECO:0000256" key="5">
    <source>
        <dbReference type="ARBA" id="ARBA00022989"/>
    </source>
</evidence>
<keyword evidence="3" id="KW-0762">Sugar transport</keyword>
<dbReference type="Proteomes" id="UP000799441">
    <property type="component" value="Unassembled WGS sequence"/>
</dbReference>
<reference evidence="8" key="1">
    <citation type="journal article" date="2020" name="Stud. Mycol.">
        <title>101 Dothideomycetes genomes: a test case for predicting lifestyles and emergence of pathogens.</title>
        <authorList>
            <person name="Haridas S."/>
            <person name="Albert R."/>
            <person name="Binder M."/>
            <person name="Bloem J."/>
            <person name="Labutti K."/>
            <person name="Salamov A."/>
            <person name="Andreopoulos B."/>
            <person name="Baker S."/>
            <person name="Barry K."/>
            <person name="Bills G."/>
            <person name="Bluhm B."/>
            <person name="Cannon C."/>
            <person name="Castanera R."/>
            <person name="Culley D."/>
            <person name="Daum C."/>
            <person name="Ezra D."/>
            <person name="Gonzalez J."/>
            <person name="Henrissat B."/>
            <person name="Kuo A."/>
            <person name="Liang C."/>
            <person name="Lipzen A."/>
            <person name="Lutzoni F."/>
            <person name="Magnuson J."/>
            <person name="Mondo S."/>
            <person name="Nolan M."/>
            <person name="Ohm R."/>
            <person name="Pangilinan J."/>
            <person name="Park H.-J."/>
            <person name="Ramirez L."/>
            <person name="Alfaro M."/>
            <person name="Sun H."/>
            <person name="Tritt A."/>
            <person name="Yoshinaga Y."/>
            <person name="Zwiers L.-H."/>
            <person name="Turgeon B."/>
            <person name="Goodwin S."/>
            <person name="Spatafora J."/>
            <person name="Crous P."/>
            <person name="Grigoriev I."/>
        </authorList>
    </citation>
    <scope>NUCLEOTIDE SEQUENCE</scope>
    <source>
        <strain evidence="8">CBS 116435</strain>
    </source>
</reference>
<keyword evidence="2" id="KW-0813">Transport</keyword>
<dbReference type="PANTHER" id="PTHR10778:SF4">
    <property type="entry name" value="NUCLEOTIDE SUGAR TRANSPORTER SLC35B4"/>
    <property type="match status" value="1"/>
</dbReference>
<sequence>MLFEFSIIGLIFGGCCSNVYALEKLLKVGSDSGLLVTFSQFALTALVAYPTQFSSTSFPVKRSAIPFRDWLWIACLHGSINLLNNWAFAFNISVPVHIVLRSFGSVTTMVASYLRGKRFSALQVTSVAILTAGVITSALADAERKGKSLSLESEGDSSEFSQGLAILAVAQVLSAYMGVYVQETYSQYGGDWRGNLFYSHFLSLPMFIPISSQLWSQWDRLQDTAYPDGLCFRNIVTEHTIYSERTFPDWIPLGACQFFEGQSEGTWFLVMNSLTQLLCIAGVNLLSAKSTSLTVTIVLNIRKLVSFILSTILFGHQLSNKMILGSTLVFGAGALYGYETSWRTPRREKTKTKTKTVQANGLAEKGKKTP</sequence>
<evidence type="ECO:0000256" key="4">
    <source>
        <dbReference type="ARBA" id="ARBA00022692"/>
    </source>
</evidence>
<evidence type="ECO:0000256" key="1">
    <source>
        <dbReference type="ARBA" id="ARBA00004127"/>
    </source>
</evidence>
<protein>
    <submittedName>
        <fullName evidence="8">UAA transporter</fullName>
    </submittedName>
</protein>
<keyword evidence="9" id="KW-1185">Reference proteome</keyword>
<comment type="caution">
    <text evidence="8">The sequence shown here is derived from an EMBL/GenBank/DDBJ whole genome shotgun (WGS) entry which is preliminary data.</text>
</comment>
<dbReference type="GO" id="GO:0005462">
    <property type="term" value="F:UDP-N-acetylglucosamine transmembrane transporter activity"/>
    <property type="evidence" value="ECO:0007669"/>
    <property type="project" value="TreeGrafter"/>
</dbReference>
<dbReference type="AlphaFoldDB" id="A0A9P4QEG7"/>
<dbReference type="EMBL" id="MU003769">
    <property type="protein sequence ID" value="KAF2724929.1"/>
    <property type="molecule type" value="Genomic_DNA"/>
</dbReference>
<organism evidence="8 9">
    <name type="scientific">Polychaeton citri CBS 116435</name>
    <dbReference type="NCBI Taxonomy" id="1314669"/>
    <lineage>
        <taxon>Eukaryota</taxon>
        <taxon>Fungi</taxon>
        <taxon>Dikarya</taxon>
        <taxon>Ascomycota</taxon>
        <taxon>Pezizomycotina</taxon>
        <taxon>Dothideomycetes</taxon>
        <taxon>Dothideomycetidae</taxon>
        <taxon>Capnodiales</taxon>
        <taxon>Capnodiaceae</taxon>
        <taxon>Polychaeton</taxon>
    </lineage>
</organism>
<keyword evidence="6" id="KW-0472">Membrane</keyword>
<name>A0A9P4QEG7_9PEZI</name>
<evidence type="ECO:0000313" key="8">
    <source>
        <dbReference type="EMBL" id="KAF2724929.1"/>
    </source>
</evidence>
<dbReference type="GO" id="GO:0005464">
    <property type="term" value="F:UDP-xylose transmembrane transporter activity"/>
    <property type="evidence" value="ECO:0007669"/>
    <property type="project" value="TreeGrafter"/>
</dbReference>
<evidence type="ECO:0000256" key="7">
    <source>
        <dbReference type="SAM" id="MobiDB-lite"/>
    </source>
</evidence>
<keyword evidence="5" id="KW-1133">Transmembrane helix</keyword>
<dbReference type="OrthoDB" id="999962at2759"/>
<evidence type="ECO:0000313" key="9">
    <source>
        <dbReference type="Proteomes" id="UP000799441"/>
    </source>
</evidence>
<proteinExistence type="predicted"/>
<dbReference type="GO" id="GO:0005789">
    <property type="term" value="C:endoplasmic reticulum membrane"/>
    <property type="evidence" value="ECO:0007669"/>
    <property type="project" value="TreeGrafter"/>
</dbReference>
<accession>A0A9P4QEG7</accession>
<feature type="region of interest" description="Disordered" evidence="7">
    <location>
        <begin position="347"/>
        <end position="370"/>
    </location>
</feature>
<dbReference type="InterPro" id="IPR013657">
    <property type="entry name" value="SCL35B1-4/HUT1"/>
</dbReference>
<evidence type="ECO:0000256" key="2">
    <source>
        <dbReference type="ARBA" id="ARBA00022448"/>
    </source>
</evidence>
<comment type="subcellular location">
    <subcellularLocation>
        <location evidence="1">Endomembrane system</location>
        <topology evidence="1">Multi-pass membrane protein</topology>
    </subcellularLocation>
</comment>
<keyword evidence="4" id="KW-0812">Transmembrane</keyword>
<gene>
    <name evidence="8" type="ORF">K431DRAFT_216865</name>
</gene>
<dbReference type="GO" id="GO:0000139">
    <property type="term" value="C:Golgi membrane"/>
    <property type="evidence" value="ECO:0007669"/>
    <property type="project" value="TreeGrafter"/>
</dbReference>
<evidence type="ECO:0000256" key="6">
    <source>
        <dbReference type="ARBA" id="ARBA00023136"/>
    </source>
</evidence>
<evidence type="ECO:0000256" key="3">
    <source>
        <dbReference type="ARBA" id="ARBA00022597"/>
    </source>
</evidence>
<dbReference type="PANTHER" id="PTHR10778">
    <property type="entry name" value="SOLUTE CARRIER FAMILY 35 MEMBER B"/>
    <property type="match status" value="1"/>
</dbReference>